<dbReference type="PANTHER" id="PTHR46577:SF1">
    <property type="entry name" value="HTH-TYPE TRANSCRIPTIONAL REGULATORY PROTEIN GABR"/>
    <property type="match status" value="1"/>
</dbReference>
<dbReference type="SMART" id="SM00345">
    <property type="entry name" value="HTH_GNTR"/>
    <property type="match status" value="1"/>
</dbReference>
<dbReference type="RefSeq" id="WP_013019407.1">
    <property type="nucleotide sequence ID" value="NC_013947.1"/>
</dbReference>
<evidence type="ECO:0000256" key="2">
    <source>
        <dbReference type="ARBA" id="ARBA00022898"/>
    </source>
</evidence>
<evidence type="ECO:0000256" key="1">
    <source>
        <dbReference type="ARBA" id="ARBA00005384"/>
    </source>
</evidence>
<dbReference type="AlphaFoldDB" id="D3Q2A3"/>
<evidence type="ECO:0000256" key="4">
    <source>
        <dbReference type="ARBA" id="ARBA00023125"/>
    </source>
</evidence>
<keyword evidence="3" id="KW-0805">Transcription regulation</keyword>
<dbReference type="STRING" id="446470.Snas_4186"/>
<dbReference type="HOGENOM" id="CLU_017584_2_0_11"/>
<protein>
    <submittedName>
        <fullName evidence="7">Transcriptional regulator, GntR family with aminotransferase domain protein</fullName>
    </submittedName>
</protein>
<dbReference type="GO" id="GO:0003677">
    <property type="term" value="F:DNA binding"/>
    <property type="evidence" value="ECO:0007669"/>
    <property type="project" value="UniProtKB-KW"/>
</dbReference>
<dbReference type="eggNOG" id="COG1167">
    <property type="taxonomic scope" value="Bacteria"/>
</dbReference>
<dbReference type="GO" id="GO:0003700">
    <property type="term" value="F:DNA-binding transcription factor activity"/>
    <property type="evidence" value="ECO:0007669"/>
    <property type="project" value="InterPro"/>
</dbReference>
<dbReference type="GO" id="GO:0008483">
    <property type="term" value="F:transaminase activity"/>
    <property type="evidence" value="ECO:0007669"/>
    <property type="project" value="UniProtKB-KW"/>
</dbReference>
<dbReference type="Gene3D" id="1.10.10.10">
    <property type="entry name" value="Winged helix-like DNA-binding domain superfamily/Winged helix DNA-binding domain"/>
    <property type="match status" value="1"/>
</dbReference>
<dbReference type="PROSITE" id="PS50949">
    <property type="entry name" value="HTH_GNTR"/>
    <property type="match status" value="1"/>
</dbReference>
<dbReference type="Pfam" id="PF00392">
    <property type="entry name" value="GntR"/>
    <property type="match status" value="1"/>
</dbReference>
<dbReference type="InterPro" id="IPR036388">
    <property type="entry name" value="WH-like_DNA-bd_sf"/>
</dbReference>
<dbReference type="InterPro" id="IPR015424">
    <property type="entry name" value="PyrdxlP-dep_Trfase"/>
</dbReference>
<comment type="similarity">
    <text evidence="1">In the C-terminal section; belongs to the class-I pyridoxal-phosphate-dependent aminotransferase family.</text>
</comment>
<dbReference type="InterPro" id="IPR015421">
    <property type="entry name" value="PyrdxlP-dep_Trfase_major"/>
</dbReference>
<keyword evidence="7" id="KW-0808">Transferase</keyword>
<dbReference type="OrthoDB" id="4336542at2"/>
<dbReference type="SUPFAM" id="SSF46785">
    <property type="entry name" value="Winged helix' DNA-binding domain"/>
    <property type="match status" value="1"/>
</dbReference>
<evidence type="ECO:0000256" key="3">
    <source>
        <dbReference type="ARBA" id="ARBA00023015"/>
    </source>
</evidence>
<keyword evidence="8" id="KW-1185">Reference proteome</keyword>
<dbReference type="PANTHER" id="PTHR46577">
    <property type="entry name" value="HTH-TYPE TRANSCRIPTIONAL REGULATORY PROTEIN GABR"/>
    <property type="match status" value="1"/>
</dbReference>
<evidence type="ECO:0000256" key="5">
    <source>
        <dbReference type="ARBA" id="ARBA00023163"/>
    </source>
</evidence>
<dbReference type="InterPro" id="IPR000524">
    <property type="entry name" value="Tscrpt_reg_HTH_GntR"/>
</dbReference>
<evidence type="ECO:0000313" key="7">
    <source>
        <dbReference type="EMBL" id="ADD43836.1"/>
    </source>
</evidence>
<dbReference type="CDD" id="cd00609">
    <property type="entry name" value="AAT_like"/>
    <property type="match status" value="1"/>
</dbReference>
<dbReference type="EMBL" id="CP001778">
    <property type="protein sequence ID" value="ADD43836.1"/>
    <property type="molecule type" value="Genomic_DNA"/>
</dbReference>
<dbReference type="Proteomes" id="UP000000844">
    <property type="component" value="Chromosome"/>
</dbReference>
<sequence length="436" mass="45880">MVEQYQITGAGAAEIVASVETGVRTSRLAPGSALPPVRALAAELGLATATVAAAYRTLRQRGIVDTAGRHGTRVRQRPAIEHRGRTALPAGVLDLTTGEPDPALLPDLAVALRQVPTTPASYRDAGASPRLLAAARQRLAADGLSGTPTVTGGALDGIYRALSAHLRPGDRVAVEDPCWSNVRDLLASLGMHAVPVAVDDEGPTPEALEQALRSGASACVLTSRAHNPTGAVITAERARRLRAVLARHPGVLAIEDDHWAELSDDPLHPVADAAARWLFLRSVSKPYGPDLRLAIGCGDEATVARLHGQLRLSSGWVSTVLQHLVLGVWDDPLTTPALHRARDTYRDRRQALLTALAAHGVTARGHTGLNVWIPVPDETAAVTTLRDAGYAVAPGTPYRIASASGIRVSTSDLPLDHVEPLATVIAEAMHTPYPLA</sequence>
<dbReference type="Pfam" id="PF00155">
    <property type="entry name" value="Aminotran_1_2"/>
    <property type="match status" value="1"/>
</dbReference>
<dbReference type="GO" id="GO:0030170">
    <property type="term" value="F:pyridoxal phosphate binding"/>
    <property type="evidence" value="ECO:0007669"/>
    <property type="project" value="InterPro"/>
</dbReference>
<organism evidence="7 8">
    <name type="scientific">Stackebrandtia nassauensis (strain DSM 44728 / CIP 108903 / NRRL B-16338 / NBRC 102104 / LLR-40K-21)</name>
    <dbReference type="NCBI Taxonomy" id="446470"/>
    <lineage>
        <taxon>Bacteria</taxon>
        <taxon>Bacillati</taxon>
        <taxon>Actinomycetota</taxon>
        <taxon>Actinomycetes</taxon>
        <taxon>Glycomycetales</taxon>
        <taxon>Glycomycetaceae</taxon>
        <taxon>Stackebrandtia</taxon>
    </lineage>
</organism>
<dbReference type="KEGG" id="sna:Snas_4186"/>
<accession>D3Q2A3</accession>
<keyword evidence="4" id="KW-0238">DNA-binding</keyword>
<dbReference type="InterPro" id="IPR004839">
    <property type="entry name" value="Aminotransferase_I/II_large"/>
</dbReference>
<reference evidence="7 8" key="1">
    <citation type="journal article" date="2009" name="Stand. Genomic Sci.">
        <title>Complete genome sequence of Stackebrandtia nassauensis type strain (LLR-40K-21).</title>
        <authorList>
            <person name="Munk C."/>
            <person name="Lapidus A."/>
            <person name="Copeland A."/>
            <person name="Jando M."/>
            <person name="Mayilraj S."/>
            <person name="Glavina Del Rio T."/>
            <person name="Nolan M."/>
            <person name="Chen F."/>
            <person name="Lucas S."/>
            <person name="Tice H."/>
            <person name="Cheng J.F."/>
            <person name="Han C."/>
            <person name="Detter J.C."/>
            <person name="Bruce D."/>
            <person name="Goodwin L."/>
            <person name="Chain P."/>
            <person name="Pitluck S."/>
            <person name="Goker M."/>
            <person name="Ovchinikova G."/>
            <person name="Pati A."/>
            <person name="Ivanova N."/>
            <person name="Mavromatis K."/>
            <person name="Chen A."/>
            <person name="Palaniappan K."/>
            <person name="Land M."/>
            <person name="Hauser L."/>
            <person name="Chang Y.J."/>
            <person name="Jeffries C.D."/>
            <person name="Bristow J."/>
            <person name="Eisen J.A."/>
            <person name="Markowitz V."/>
            <person name="Hugenholtz P."/>
            <person name="Kyrpides N.C."/>
            <person name="Klenk H.P."/>
        </authorList>
    </citation>
    <scope>NUCLEOTIDE SEQUENCE [LARGE SCALE GENOMIC DNA]</scope>
    <source>
        <strain evidence="8">DSM 44728 / CIP 108903 / NRRL B-16338 / NBRC 102104 / LLR-40K-21</strain>
    </source>
</reference>
<keyword evidence="7" id="KW-0032">Aminotransferase</keyword>
<dbReference type="Gene3D" id="3.40.640.10">
    <property type="entry name" value="Type I PLP-dependent aspartate aminotransferase-like (Major domain)"/>
    <property type="match status" value="1"/>
</dbReference>
<proteinExistence type="inferred from homology"/>
<gene>
    <name evidence="7" type="ordered locus">Snas_4186</name>
</gene>
<evidence type="ECO:0000313" key="8">
    <source>
        <dbReference type="Proteomes" id="UP000000844"/>
    </source>
</evidence>
<keyword evidence="5" id="KW-0804">Transcription</keyword>
<dbReference type="SUPFAM" id="SSF53383">
    <property type="entry name" value="PLP-dependent transferases"/>
    <property type="match status" value="1"/>
</dbReference>
<evidence type="ECO:0000259" key="6">
    <source>
        <dbReference type="PROSITE" id="PS50949"/>
    </source>
</evidence>
<keyword evidence="2" id="KW-0663">Pyridoxal phosphate</keyword>
<dbReference type="InterPro" id="IPR051446">
    <property type="entry name" value="HTH_trans_reg/aminotransferase"/>
</dbReference>
<feature type="domain" description="HTH gntR-type" evidence="6">
    <location>
        <begin position="9"/>
        <end position="77"/>
    </location>
</feature>
<name>D3Q2A3_STANL</name>
<dbReference type="InterPro" id="IPR036390">
    <property type="entry name" value="WH_DNA-bd_sf"/>
</dbReference>